<protein>
    <submittedName>
        <fullName evidence="2">Uncharacterized protein</fullName>
    </submittedName>
</protein>
<dbReference type="Proteomes" id="UP000221918">
    <property type="component" value="Unassembled WGS sequence"/>
</dbReference>
<keyword evidence="1" id="KW-1133">Transmembrane helix</keyword>
<dbReference type="AlphaFoldDB" id="A0ABD6TCG7"/>
<evidence type="ECO:0000256" key="1">
    <source>
        <dbReference type="SAM" id="Phobius"/>
    </source>
</evidence>
<proteinExistence type="predicted"/>
<keyword evidence="1" id="KW-0472">Membrane</keyword>
<name>A0ABD6TCG7_9BACI</name>
<sequence>MYLKKKERKRDIKELKKKISSDVNIILIISLGYFAYNIARMYLTKMIIGKENVPYWFSIIDDYIVLPIYFLILIVLLFNIIKSKRIIKTYKNTD</sequence>
<organism evidence="2 3">
    <name type="scientific">Bacillus pseudomycoides</name>
    <dbReference type="NCBI Taxonomy" id="64104"/>
    <lineage>
        <taxon>Bacteria</taxon>
        <taxon>Bacillati</taxon>
        <taxon>Bacillota</taxon>
        <taxon>Bacilli</taxon>
        <taxon>Bacillales</taxon>
        <taxon>Bacillaceae</taxon>
        <taxon>Bacillus</taxon>
        <taxon>Bacillus cereus group</taxon>
    </lineage>
</organism>
<keyword evidence="1" id="KW-0812">Transmembrane</keyword>
<dbReference type="EMBL" id="NUTL01000011">
    <property type="protein sequence ID" value="PHF04241.1"/>
    <property type="molecule type" value="Genomic_DNA"/>
</dbReference>
<dbReference type="RefSeq" id="WP_098802698.1">
    <property type="nucleotide sequence ID" value="NZ_NUTL01000011.1"/>
</dbReference>
<evidence type="ECO:0000313" key="3">
    <source>
        <dbReference type="Proteomes" id="UP000221918"/>
    </source>
</evidence>
<evidence type="ECO:0000313" key="2">
    <source>
        <dbReference type="EMBL" id="PHF04241.1"/>
    </source>
</evidence>
<reference evidence="2 3" key="1">
    <citation type="submission" date="2017-09" db="EMBL/GenBank/DDBJ databases">
        <title>Large-scale bioinformatics analysis of Bacillus genomes uncovers conserved roles of natural products in bacterial physiology.</title>
        <authorList>
            <consortium name="Agbiome Team Llc"/>
            <person name="Bleich R.M."/>
            <person name="Grubbs K.J."/>
            <person name="Santa Maria K.C."/>
            <person name="Allen S.E."/>
            <person name="Farag S."/>
            <person name="Shank E.A."/>
            <person name="Bowers A."/>
        </authorList>
    </citation>
    <scope>NUCLEOTIDE SEQUENCE [LARGE SCALE GENOMIC DNA]</scope>
    <source>
        <strain evidence="2 3">AFS037265</strain>
    </source>
</reference>
<feature type="transmembrane region" description="Helical" evidence="1">
    <location>
        <begin position="21"/>
        <end position="43"/>
    </location>
</feature>
<gene>
    <name evidence="2" type="ORF">COF81_02175</name>
</gene>
<feature type="transmembrane region" description="Helical" evidence="1">
    <location>
        <begin position="63"/>
        <end position="81"/>
    </location>
</feature>
<accession>A0ABD6TCG7</accession>
<comment type="caution">
    <text evidence="2">The sequence shown here is derived from an EMBL/GenBank/DDBJ whole genome shotgun (WGS) entry which is preliminary data.</text>
</comment>